<dbReference type="InterPro" id="IPR006140">
    <property type="entry name" value="D-isomer_DH_NAD-bd"/>
</dbReference>
<dbReference type="GO" id="GO:0005829">
    <property type="term" value="C:cytosol"/>
    <property type="evidence" value="ECO:0007669"/>
    <property type="project" value="TreeGrafter"/>
</dbReference>
<dbReference type="GO" id="GO:0051287">
    <property type="term" value="F:NAD binding"/>
    <property type="evidence" value="ECO:0007669"/>
    <property type="project" value="InterPro"/>
</dbReference>
<evidence type="ECO:0000313" key="6">
    <source>
        <dbReference type="EMBL" id="GAE37482.1"/>
    </source>
</evidence>
<dbReference type="AlphaFoldDB" id="W4R016"/>
<evidence type="ECO:0000313" key="7">
    <source>
        <dbReference type="Proteomes" id="UP000018896"/>
    </source>
</evidence>
<keyword evidence="7" id="KW-1185">Reference proteome</keyword>
<dbReference type="GO" id="GO:0030267">
    <property type="term" value="F:glyoxylate reductase (NADPH) activity"/>
    <property type="evidence" value="ECO:0007669"/>
    <property type="project" value="TreeGrafter"/>
</dbReference>
<reference evidence="6 7" key="1">
    <citation type="journal article" date="2014" name="Genome Announc.">
        <title>Draft Genome Sequences of Three Alkaliphilic Bacillus Strains, Bacillus wakoensis JCM 9140T, Bacillus akibai JCM 9157T, and Bacillus hemicellulosilyticus JCM 9152T.</title>
        <authorList>
            <person name="Yuki M."/>
            <person name="Oshima K."/>
            <person name="Suda W."/>
            <person name="Oshida Y."/>
            <person name="Kitamura K."/>
            <person name="Iida T."/>
            <person name="Hattori M."/>
            <person name="Ohkuma M."/>
        </authorList>
    </citation>
    <scope>NUCLEOTIDE SEQUENCE [LARGE SCALE GENOMIC DNA]</scope>
    <source>
        <strain evidence="6 7">JCM 9157</strain>
    </source>
</reference>
<dbReference type="EMBL" id="BAUV01000079">
    <property type="protein sequence ID" value="GAE37482.1"/>
    <property type="molecule type" value="Genomic_DNA"/>
</dbReference>
<dbReference type="Proteomes" id="UP000018896">
    <property type="component" value="Unassembled WGS sequence"/>
</dbReference>
<dbReference type="RefSeq" id="WP_035668328.1">
    <property type="nucleotide sequence ID" value="NZ_BAUV01000079.1"/>
</dbReference>
<keyword evidence="2 3" id="KW-0560">Oxidoreductase</keyword>
<evidence type="ECO:0000256" key="2">
    <source>
        <dbReference type="ARBA" id="ARBA00023002"/>
    </source>
</evidence>
<comment type="similarity">
    <text evidence="1 3">Belongs to the D-isomer specific 2-hydroxyacid dehydrogenase family.</text>
</comment>
<proteinExistence type="inferred from homology"/>
<name>W4R016_HALA3</name>
<dbReference type="InterPro" id="IPR006139">
    <property type="entry name" value="D-isomer_2_OHA_DH_cat_dom"/>
</dbReference>
<dbReference type="Gene3D" id="3.40.50.720">
    <property type="entry name" value="NAD(P)-binding Rossmann-like Domain"/>
    <property type="match status" value="2"/>
</dbReference>
<dbReference type="STRING" id="1236973.JCM9157_4785"/>
<dbReference type="SUPFAM" id="SSF51735">
    <property type="entry name" value="NAD(P)-binding Rossmann-fold domains"/>
    <property type="match status" value="1"/>
</dbReference>
<evidence type="ECO:0000259" key="4">
    <source>
        <dbReference type="Pfam" id="PF00389"/>
    </source>
</evidence>
<dbReference type="eggNOG" id="COG1052">
    <property type="taxonomic scope" value="Bacteria"/>
</dbReference>
<dbReference type="OrthoDB" id="9805416at2"/>
<evidence type="ECO:0000256" key="3">
    <source>
        <dbReference type="RuleBase" id="RU003719"/>
    </source>
</evidence>
<evidence type="ECO:0000256" key="1">
    <source>
        <dbReference type="ARBA" id="ARBA00005854"/>
    </source>
</evidence>
<gene>
    <name evidence="6" type="ORF">JCM9157_4785</name>
</gene>
<feature type="domain" description="D-isomer specific 2-hydroxyacid dehydrogenase catalytic" evidence="4">
    <location>
        <begin position="5"/>
        <end position="315"/>
    </location>
</feature>
<evidence type="ECO:0000259" key="5">
    <source>
        <dbReference type="Pfam" id="PF02826"/>
    </source>
</evidence>
<dbReference type="Pfam" id="PF02826">
    <property type="entry name" value="2-Hacid_dh_C"/>
    <property type="match status" value="1"/>
</dbReference>
<dbReference type="InterPro" id="IPR050223">
    <property type="entry name" value="D-isomer_2-hydroxyacid_DH"/>
</dbReference>
<protein>
    <submittedName>
        <fullName evidence="6">Gluconate 2-dehydrogenase</fullName>
    </submittedName>
</protein>
<organism evidence="6 7">
    <name type="scientific">Halalkalibacter akibai (strain ATCC 43226 / DSM 21942 / CIP 109018 / JCM 9157 / 1139)</name>
    <name type="common">Bacillus akibai</name>
    <dbReference type="NCBI Taxonomy" id="1236973"/>
    <lineage>
        <taxon>Bacteria</taxon>
        <taxon>Bacillati</taxon>
        <taxon>Bacillota</taxon>
        <taxon>Bacilli</taxon>
        <taxon>Bacillales</taxon>
        <taxon>Bacillaceae</taxon>
        <taxon>Halalkalibacter</taxon>
    </lineage>
</organism>
<dbReference type="GO" id="GO:0016618">
    <property type="term" value="F:hydroxypyruvate reductase [NAD(P)H] activity"/>
    <property type="evidence" value="ECO:0007669"/>
    <property type="project" value="TreeGrafter"/>
</dbReference>
<dbReference type="InterPro" id="IPR036291">
    <property type="entry name" value="NAD(P)-bd_dom_sf"/>
</dbReference>
<feature type="domain" description="D-isomer specific 2-hydroxyacid dehydrogenase NAD-binding" evidence="5">
    <location>
        <begin position="106"/>
        <end position="284"/>
    </location>
</feature>
<dbReference type="InterPro" id="IPR029753">
    <property type="entry name" value="D-isomer_DH_CS"/>
</dbReference>
<dbReference type="PANTHER" id="PTHR10996">
    <property type="entry name" value="2-HYDROXYACID DEHYDROGENASE-RELATED"/>
    <property type="match status" value="1"/>
</dbReference>
<sequence length="322" mass="36351">MKPRILITKQLDQQVLNYLSSFCDYTVSEKLPREDLIEQIGEYDGLLTTKVKVDDELLVKAHQLKIVSNIAVGYDNYDVQAIKKHRIMATHTPEVLDETVADLVFAIVLASARRISELDEYVKKGEWNKDDEESLFGKDVYGATMGIVGLGRIGQKVARRATLGFGMNVIYHNRTKNKEVEEDLGIRYEELDSLLKQSDFVVLMTPLTKETLHLIGKREFDLMKRDSIFINCARGQVIDQQALIKALKEKQIAGAGLDVFEKEPIDKDNELLKMKNVLTLPHIGSATKKTRLAMQMLAAENIVAGLTGNKPQNLISELKMDF</sequence>
<accession>W4R016</accession>
<dbReference type="Pfam" id="PF00389">
    <property type="entry name" value="2-Hacid_dh"/>
    <property type="match status" value="1"/>
</dbReference>
<dbReference type="PROSITE" id="PS00065">
    <property type="entry name" value="D_2_HYDROXYACID_DH_1"/>
    <property type="match status" value="1"/>
</dbReference>
<dbReference type="FunFam" id="3.40.50.720:FF:000462">
    <property type="entry name" value="Glyoxylate reductase (NADP+)"/>
    <property type="match status" value="1"/>
</dbReference>
<comment type="caution">
    <text evidence="6">The sequence shown here is derived from an EMBL/GenBank/DDBJ whole genome shotgun (WGS) entry which is preliminary data.</text>
</comment>
<dbReference type="CDD" id="cd05301">
    <property type="entry name" value="GDH"/>
    <property type="match status" value="1"/>
</dbReference>
<dbReference type="PANTHER" id="PTHR10996:SF283">
    <property type="entry name" value="GLYOXYLATE_HYDROXYPYRUVATE REDUCTASE B"/>
    <property type="match status" value="1"/>
</dbReference>
<dbReference type="SUPFAM" id="SSF52283">
    <property type="entry name" value="Formate/glycerate dehydrogenase catalytic domain-like"/>
    <property type="match status" value="1"/>
</dbReference>
<dbReference type="InterPro" id="IPR029752">
    <property type="entry name" value="D-isomer_DH_CS1"/>
</dbReference>
<dbReference type="PROSITE" id="PS00671">
    <property type="entry name" value="D_2_HYDROXYACID_DH_3"/>
    <property type="match status" value="1"/>
</dbReference>